<dbReference type="GO" id="GO:0005524">
    <property type="term" value="F:ATP binding"/>
    <property type="evidence" value="ECO:0007669"/>
    <property type="project" value="UniProtKB-KW"/>
</dbReference>
<dbReference type="AlphaFoldDB" id="A0A921JDR9"/>
<dbReference type="Gene3D" id="3.40.50.300">
    <property type="entry name" value="P-loop containing nucleotide triphosphate hydrolases"/>
    <property type="match status" value="1"/>
</dbReference>
<name>A0A921JDR9_9HYPH</name>
<proteinExistence type="inferred from homology"/>
<reference evidence="6" key="2">
    <citation type="submission" date="2021-09" db="EMBL/GenBank/DDBJ databases">
        <authorList>
            <person name="Gilroy R."/>
        </authorList>
    </citation>
    <scope>NUCLEOTIDE SEQUENCE</scope>
    <source>
        <strain evidence="6">316</strain>
    </source>
</reference>
<evidence type="ECO:0000256" key="2">
    <source>
        <dbReference type="ARBA" id="ARBA00022741"/>
    </source>
</evidence>
<accession>A0A921JDR9</accession>
<evidence type="ECO:0000256" key="4">
    <source>
        <dbReference type="SAM" id="MobiDB-lite"/>
    </source>
</evidence>
<feature type="region of interest" description="Disordered" evidence="4">
    <location>
        <begin position="324"/>
        <end position="362"/>
    </location>
</feature>
<feature type="domain" description="AAA+ ATPase" evidence="5">
    <location>
        <begin position="113"/>
        <end position="245"/>
    </location>
</feature>
<sequence>MYRLAEAGAKGDRDALQRTMDLLATEAAEQGRHSQARRLTGLLAGDKPRRASSAAGRVGSRGLPESVRDLLIDRMPRRTLGDMILPAEIVADVREVIQEQEETALLRANSLEPRHAILLVGPPGNGKTTLAEAIATELGLPFLTVRYDGVVDSYLGETAARIRRIIDHAAAAPCVLFFDEFDAIGKERGDIHETGEIKRVVNSLLVQLDSLPSHCVVVCATNHPELLDRAVWRRFQLRIELPLPDRDAVVEMYRRLARTVRGSGFTQEKYVDCMLGRSMSEIEQFNLDVKRRLVLSRGSMTASEVALIVLSRWCRQQDSLVENERVDARKADRSNSTRAKARKAHPREKAADPTQADLPGTS</sequence>
<feature type="region of interest" description="Disordered" evidence="4">
    <location>
        <begin position="27"/>
        <end position="61"/>
    </location>
</feature>
<protein>
    <submittedName>
        <fullName evidence="6">AAA family ATPase</fullName>
    </submittedName>
</protein>
<organism evidence="6 7">
    <name type="scientific">Methylorubrum populi</name>
    <dbReference type="NCBI Taxonomy" id="223967"/>
    <lineage>
        <taxon>Bacteria</taxon>
        <taxon>Pseudomonadati</taxon>
        <taxon>Pseudomonadota</taxon>
        <taxon>Alphaproteobacteria</taxon>
        <taxon>Hyphomicrobiales</taxon>
        <taxon>Methylobacteriaceae</taxon>
        <taxon>Methylorubrum</taxon>
    </lineage>
</organism>
<evidence type="ECO:0000256" key="1">
    <source>
        <dbReference type="ARBA" id="ARBA00006914"/>
    </source>
</evidence>
<dbReference type="Proteomes" id="UP000742631">
    <property type="component" value="Unassembled WGS sequence"/>
</dbReference>
<evidence type="ECO:0000259" key="5">
    <source>
        <dbReference type="SMART" id="SM00382"/>
    </source>
</evidence>
<dbReference type="GO" id="GO:0016887">
    <property type="term" value="F:ATP hydrolysis activity"/>
    <property type="evidence" value="ECO:0007669"/>
    <property type="project" value="InterPro"/>
</dbReference>
<reference evidence="6" key="1">
    <citation type="journal article" date="2021" name="PeerJ">
        <title>Extensive microbial diversity within the chicken gut microbiome revealed by metagenomics and culture.</title>
        <authorList>
            <person name="Gilroy R."/>
            <person name="Ravi A."/>
            <person name="Getino M."/>
            <person name="Pursley I."/>
            <person name="Horton D.L."/>
            <person name="Alikhan N.F."/>
            <person name="Baker D."/>
            <person name="Gharbi K."/>
            <person name="Hall N."/>
            <person name="Watson M."/>
            <person name="Adriaenssens E.M."/>
            <person name="Foster-Nyarko E."/>
            <person name="Jarju S."/>
            <person name="Secka A."/>
            <person name="Antonio M."/>
            <person name="Oren A."/>
            <person name="Chaudhuri R.R."/>
            <person name="La Ragione R."/>
            <person name="Hildebrand F."/>
            <person name="Pallen M.J."/>
        </authorList>
    </citation>
    <scope>NUCLEOTIDE SEQUENCE</scope>
    <source>
        <strain evidence="6">316</strain>
    </source>
</reference>
<dbReference type="InterPro" id="IPR003959">
    <property type="entry name" value="ATPase_AAA_core"/>
</dbReference>
<gene>
    <name evidence="6" type="ORF">K8W01_04485</name>
</gene>
<feature type="compositionally biased region" description="Basic and acidic residues" evidence="4">
    <location>
        <begin position="324"/>
        <end position="335"/>
    </location>
</feature>
<evidence type="ECO:0000313" key="6">
    <source>
        <dbReference type="EMBL" id="HJE22895.1"/>
    </source>
</evidence>
<dbReference type="SMART" id="SM00382">
    <property type="entry name" value="AAA"/>
    <property type="match status" value="1"/>
</dbReference>
<dbReference type="EMBL" id="DYYG01000013">
    <property type="protein sequence ID" value="HJE22895.1"/>
    <property type="molecule type" value="Genomic_DNA"/>
</dbReference>
<dbReference type="InterPro" id="IPR050221">
    <property type="entry name" value="26S_Proteasome_ATPase"/>
</dbReference>
<comment type="similarity">
    <text evidence="1">Belongs to the AAA ATPase family.</text>
</comment>
<dbReference type="InterPro" id="IPR003593">
    <property type="entry name" value="AAA+_ATPase"/>
</dbReference>
<keyword evidence="2" id="KW-0547">Nucleotide-binding</keyword>
<keyword evidence="3" id="KW-0067">ATP-binding</keyword>
<evidence type="ECO:0000313" key="7">
    <source>
        <dbReference type="Proteomes" id="UP000742631"/>
    </source>
</evidence>
<evidence type="ECO:0000256" key="3">
    <source>
        <dbReference type="ARBA" id="ARBA00022840"/>
    </source>
</evidence>
<dbReference type="SUPFAM" id="SSF52540">
    <property type="entry name" value="P-loop containing nucleoside triphosphate hydrolases"/>
    <property type="match status" value="1"/>
</dbReference>
<dbReference type="InterPro" id="IPR027417">
    <property type="entry name" value="P-loop_NTPase"/>
</dbReference>
<dbReference type="Pfam" id="PF00004">
    <property type="entry name" value="AAA"/>
    <property type="match status" value="1"/>
</dbReference>
<comment type="caution">
    <text evidence="6">The sequence shown here is derived from an EMBL/GenBank/DDBJ whole genome shotgun (WGS) entry which is preliminary data.</text>
</comment>
<dbReference type="CDD" id="cd19481">
    <property type="entry name" value="RecA-like_protease"/>
    <property type="match status" value="1"/>
</dbReference>
<dbReference type="PANTHER" id="PTHR23073">
    <property type="entry name" value="26S PROTEASOME REGULATORY SUBUNIT"/>
    <property type="match status" value="1"/>
</dbReference>